<dbReference type="PANTHER" id="PTHR10509">
    <property type="entry name" value="O-METHYLTRANSFERASE-RELATED"/>
    <property type="match status" value="1"/>
</dbReference>
<evidence type="ECO:0000313" key="4">
    <source>
        <dbReference type="EMBL" id="ODN41919.1"/>
    </source>
</evidence>
<dbReference type="GO" id="GO:0008168">
    <property type="term" value="F:methyltransferase activity"/>
    <property type="evidence" value="ECO:0007669"/>
    <property type="project" value="UniProtKB-KW"/>
</dbReference>
<evidence type="ECO:0000256" key="3">
    <source>
        <dbReference type="ARBA" id="ARBA00022691"/>
    </source>
</evidence>
<evidence type="ECO:0000256" key="1">
    <source>
        <dbReference type="ARBA" id="ARBA00022603"/>
    </source>
</evidence>
<dbReference type="EMBL" id="MDTU01000001">
    <property type="protein sequence ID" value="ODN41919.1"/>
    <property type="molecule type" value="Genomic_DNA"/>
</dbReference>
<dbReference type="PANTHER" id="PTHR10509:SF14">
    <property type="entry name" value="CAFFEOYL-COA O-METHYLTRANSFERASE 3-RELATED"/>
    <property type="match status" value="1"/>
</dbReference>
<dbReference type="Pfam" id="PF01596">
    <property type="entry name" value="Methyltransf_3"/>
    <property type="match status" value="1"/>
</dbReference>
<keyword evidence="2" id="KW-0808">Transferase</keyword>
<accession>A0ABX2ZZV1</accession>
<evidence type="ECO:0000256" key="2">
    <source>
        <dbReference type="ARBA" id="ARBA00022679"/>
    </source>
</evidence>
<gene>
    <name evidence="4" type="ORF">BGC07_01755</name>
</gene>
<keyword evidence="5" id="KW-1185">Reference proteome</keyword>
<dbReference type="InterPro" id="IPR002935">
    <property type="entry name" value="SAM_O-MeTrfase"/>
</dbReference>
<dbReference type="Gene3D" id="3.40.50.150">
    <property type="entry name" value="Vaccinia Virus protein VP39"/>
    <property type="match status" value="1"/>
</dbReference>
<proteinExistence type="predicted"/>
<evidence type="ECO:0000313" key="5">
    <source>
        <dbReference type="Proteomes" id="UP000094329"/>
    </source>
</evidence>
<reference evidence="4 5" key="1">
    <citation type="submission" date="2016-08" db="EMBL/GenBank/DDBJ databases">
        <title>Draft genome sequence of Candidatus Piscirickettsia litoralis, from seawater.</title>
        <authorList>
            <person name="Wan X."/>
            <person name="Lee A.J."/>
            <person name="Hou S."/>
            <person name="Donachie S.P."/>
        </authorList>
    </citation>
    <scope>NUCLEOTIDE SEQUENCE [LARGE SCALE GENOMIC DNA]</scope>
    <source>
        <strain evidence="4 5">Y2</strain>
    </source>
</reference>
<dbReference type="PROSITE" id="PS51682">
    <property type="entry name" value="SAM_OMT_I"/>
    <property type="match status" value="1"/>
</dbReference>
<dbReference type="InterPro" id="IPR050362">
    <property type="entry name" value="Cation-dep_OMT"/>
</dbReference>
<name>A0ABX2ZZV1_9GAMM</name>
<protein>
    <submittedName>
        <fullName evidence="4">SAM-dependent methyltransferase</fullName>
    </submittedName>
</protein>
<dbReference type="SUPFAM" id="SSF53335">
    <property type="entry name" value="S-adenosyl-L-methionine-dependent methyltransferases"/>
    <property type="match status" value="1"/>
</dbReference>
<keyword evidence="3" id="KW-0949">S-adenosyl-L-methionine</keyword>
<sequence length="224" mass="25102">MIGSSLAFTAQLQDYLISRSVNDSAIKRQLREYTAQHVDKNLQISPEQGQFLAVIAMLIGAQRIIEIGTFTGYSSLCLAETLPENGQLISCDVSEEWTEIAKTYWEKAGVSDKIDLRLAPATETLQQLISESETINESEAFDLVFIDADKINSQVYYELALQLVRQGGVIIIDNVLWGGKVMDESITDERTIAIREFNDSIIHDQRVKVTMLPLGDGMTLVYKY</sequence>
<comment type="caution">
    <text evidence="4">The sequence shown here is derived from an EMBL/GenBank/DDBJ whole genome shotgun (WGS) entry which is preliminary data.</text>
</comment>
<keyword evidence="1 4" id="KW-0489">Methyltransferase</keyword>
<dbReference type="GO" id="GO:0032259">
    <property type="term" value="P:methylation"/>
    <property type="evidence" value="ECO:0007669"/>
    <property type="project" value="UniProtKB-KW"/>
</dbReference>
<dbReference type="CDD" id="cd02440">
    <property type="entry name" value="AdoMet_MTases"/>
    <property type="match status" value="1"/>
</dbReference>
<dbReference type="Proteomes" id="UP000094329">
    <property type="component" value="Unassembled WGS sequence"/>
</dbReference>
<organism evidence="4 5">
    <name type="scientific">Piscirickettsia litoralis</name>
    <dbReference type="NCBI Taxonomy" id="1891921"/>
    <lineage>
        <taxon>Bacteria</taxon>
        <taxon>Pseudomonadati</taxon>
        <taxon>Pseudomonadota</taxon>
        <taxon>Gammaproteobacteria</taxon>
        <taxon>Thiotrichales</taxon>
        <taxon>Piscirickettsiaceae</taxon>
        <taxon>Piscirickettsia</taxon>
    </lineage>
</organism>
<dbReference type="InterPro" id="IPR029063">
    <property type="entry name" value="SAM-dependent_MTases_sf"/>
</dbReference>
<dbReference type="RefSeq" id="WP_069311720.1">
    <property type="nucleotide sequence ID" value="NZ_MDTU01000001.1"/>
</dbReference>